<dbReference type="Proteomes" id="UP000017170">
    <property type="component" value="Unassembled WGS sequence"/>
</dbReference>
<evidence type="ECO:0000313" key="2">
    <source>
        <dbReference type="Proteomes" id="UP000017170"/>
    </source>
</evidence>
<sequence>MTSIDAPFFPAGQGAEARQRERLECSFRYEAGGGLTKRSAFCFVWQSEAADYLNTEARHKEKWKGLAQPRTPLTGVIMHRTDAIRI</sequence>
<dbReference type="EMBL" id="ATAE01000042">
    <property type="protein sequence ID" value="ERN51951.1"/>
    <property type="molecule type" value="Genomic_DNA"/>
</dbReference>
<accession>U6SMV3</accession>
<keyword evidence="2" id="KW-1185">Reference proteome</keyword>
<comment type="caution">
    <text evidence="1">The sequence shown here is derived from an EMBL/GenBank/DDBJ whole genome shotgun (WGS) entry which is preliminary data.</text>
</comment>
<gene>
    <name evidence="1" type="ORF">A33I_19255</name>
</gene>
<evidence type="ECO:0000313" key="1">
    <source>
        <dbReference type="EMBL" id="ERN51951.1"/>
    </source>
</evidence>
<proteinExistence type="predicted"/>
<organism evidence="1 2">
    <name type="scientific">Alkalihalophilus marmarensis DSM 21297</name>
    <dbReference type="NCBI Taxonomy" id="1188261"/>
    <lineage>
        <taxon>Bacteria</taxon>
        <taxon>Bacillati</taxon>
        <taxon>Bacillota</taxon>
        <taxon>Bacilli</taxon>
        <taxon>Bacillales</taxon>
        <taxon>Bacillaceae</taxon>
        <taxon>Alkalihalophilus</taxon>
    </lineage>
</organism>
<reference evidence="1 2" key="1">
    <citation type="journal article" date="2013" name="Genome Announc.">
        <title>Genome Sequence of the Extreme Obligate Alkaliphile Bacillus marmarensis Strain DSM 21297.</title>
        <authorList>
            <person name="Wernick D.G."/>
            <person name="Choi K.Y."/>
            <person name="Tat C.A."/>
            <person name="Lafontaine Rivera J.G."/>
            <person name="Liao J.C."/>
        </authorList>
    </citation>
    <scope>NUCLEOTIDE SEQUENCE [LARGE SCALE GENOMIC DNA]</scope>
    <source>
        <strain evidence="1 2">DSM 21297</strain>
    </source>
</reference>
<dbReference type="AlphaFoldDB" id="U6SMV3"/>
<name>U6SMV3_9BACI</name>
<protein>
    <submittedName>
        <fullName evidence="1">Uncharacterized protein</fullName>
    </submittedName>
</protein>